<dbReference type="PROSITE" id="PS51819">
    <property type="entry name" value="VOC"/>
    <property type="match status" value="1"/>
</dbReference>
<dbReference type="SUPFAM" id="SSF54593">
    <property type="entry name" value="Glyoxalase/Bleomycin resistance protein/Dihydroxybiphenyl dioxygenase"/>
    <property type="match status" value="1"/>
</dbReference>
<dbReference type="OrthoDB" id="7355345at2"/>
<feature type="domain" description="VOC" evidence="1">
    <location>
        <begin position="4"/>
        <end position="126"/>
    </location>
</feature>
<reference evidence="2 3" key="1">
    <citation type="submission" date="2015-09" db="EMBL/GenBank/DDBJ databases">
        <authorList>
            <consortium name="Swine Surveillance"/>
        </authorList>
    </citation>
    <scope>NUCLEOTIDE SEQUENCE [LARGE SCALE GENOMIC DNA]</scope>
    <source>
        <strain evidence="2 3">CECT 4357</strain>
    </source>
</reference>
<organism evidence="2 3">
    <name type="scientific">Thalassovita gelatinovora</name>
    <name type="common">Thalassobius gelatinovorus</name>
    <dbReference type="NCBI Taxonomy" id="53501"/>
    <lineage>
        <taxon>Bacteria</taxon>
        <taxon>Pseudomonadati</taxon>
        <taxon>Pseudomonadota</taxon>
        <taxon>Alphaproteobacteria</taxon>
        <taxon>Rhodobacterales</taxon>
        <taxon>Roseobacteraceae</taxon>
        <taxon>Thalassovita</taxon>
    </lineage>
</organism>
<proteinExistence type="predicted"/>
<dbReference type="EMBL" id="CYSA01000026">
    <property type="protein sequence ID" value="CUH67233.1"/>
    <property type="molecule type" value="Genomic_DNA"/>
</dbReference>
<evidence type="ECO:0000313" key="3">
    <source>
        <dbReference type="Proteomes" id="UP000051587"/>
    </source>
</evidence>
<dbReference type="Pfam" id="PF00903">
    <property type="entry name" value="Glyoxalase"/>
    <property type="match status" value="1"/>
</dbReference>
<sequence>MTTHLEHANFTVTNPEATAKWLCDVFGWHIRWQGGAIDDGYAIHVGSDDSYVAVYAPPVAPQKATRSRYRTIGGMNHLGVVVDDLDATEARVKAAGFTPINHADYEPGRRFYFVDGDGIEFEVVSYA</sequence>
<evidence type="ECO:0000259" key="1">
    <source>
        <dbReference type="PROSITE" id="PS51819"/>
    </source>
</evidence>
<evidence type="ECO:0000313" key="2">
    <source>
        <dbReference type="EMBL" id="CUH67233.1"/>
    </source>
</evidence>
<dbReference type="CDD" id="cd06587">
    <property type="entry name" value="VOC"/>
    <property type="match status" value="1"/>
</dbReference>
<dbReference type="AlphaFoldDB" id="A0A0P1FGN5"/>
<dbReference type="InterPro" id="IPR037523">
    <property type="entry name" value="VOC_core"/>
</dbReference>
<name>A0A0P1FGN5_THAGE</name>
<gene>
    <name evidence="2" type="ORF">TG4357_02891</name>
</gene>
<accession>A0A0P1FGN5</accession>
<keyword evidence="3" id="KW-1185">Reference proteome</keyword>
<dbReference type="Proteomes" id="UP000051587">
    <property type="component" value="Unassembled WGS sequence"/>
</dbReference>
<dbReference type="RefSeq" id="WP_058263604.1">
    <property type="nucleotide sequence ID" value="NZ_CP051181.1"/>
</dbReference>
<protein>
    <submittedName>
        <fullName evidence="2">Glyoxalase-like domain protein</fullName>
    </submittedName>
</protein>
<dbReference type="STRING" id="53501.SAMN04488043_101369"/>
<dbReference type="Gene3D" id="3.10.180.10">
    <property type="entry name" value="2,3-Dihydroxybiphenyl 1,2-Dioxygenase, domain 1"/>
    <property type="match status" value="1"/>
</dbReference>
<dbReference type="InterPro" id="IPR029068">
    <property type="entry name" value="Glyas_Bleomycin-R_OHBP_Dase"/>
</dbReference>
<dbReference type="InterPro" id="IPR004360">
    <property type="entry name" value="Glyas_Fos-R_dOase_dom"/>
</dbReference>